<proteinExistence type="predicted"/>
<evidence type="ECO:0000256" key="1">
    <source>
        <dbReference type="SAM" id="MobiDB-lite"/>
    </source>
</evidence>
<accession>A0ABD3BFE5</accession>
<gene>
    <name evidence="2" type="ORF">CASFOL_040015</name>
</gene>
<feature type="compositionally biased region" description="Low complexity" evidence="1">
    <location>
        <begin position="75"/>
        <end position="95"/>
    </location>
</feature>
<evidence type="ECO:0000313" key="2">
    <source>
        <dbReference type="EMBL" id="KAL3616125.1"/>
    </source>
</evidence>
<dbReference type="EMBL" id="JAVIJP010000097">
    <property type="protein sequence ID" value="KAL3616125.1"/>
    <property type="molecule type" value="Genomic_DNA"/>
</dbReference>
<comment type="caution">
    <text evidence="2">The sequence shown here is derived from an EMBL/GenBank/DDBJ whole genome shotgun (WGS) entry which is preliminary data.</text>
</comment>
<evidence type="ECO:0000313" key="3">
    <source>
        <dbReference type="Proteomes" id="UP001632038"/>
    </source>
</evidence>
<keyword evidence="3" id="KW-1185">Reference proteome</keyword>
<name>A0ABD3BFE5_9LAMI</name>
<sequence>MVRGLSPPLSPSRLSPTFSAVYSICKLCTDLVASKFKRRCRVLLQLLRNSGADLPSLRKSSGDLPLILHQQPLTAADHPSSHPAAASHPTPSGSPDLQPDFKRDSQFGILYGLQGLRPTIPTGAHPLLVELLERFCKHQQSLRPEVFRNIRHLAMYGQKGVTHPSVFVNDEFQEIGPSKIMDEARLQLLKQLNSMSC</sequence>
<protein>
    <submittedName>
        <fullName evidence="2">Uncharacterized protein</fullName>
    </submittedName>
</protein>
<reference evidence="3" key="1">
    <citation type="journal article" date="2024" name="IScience">
        <title>Strigolactones Initiate the Formation of Haustorium-like Structures in Castilleja.</title>
        <authorList>
            <person name="Buerger M."/>
            <person name="Peterson D."/>
            <person name="Chory J."/>
        </authorList>
    </citation>
    <scope>NUCLEOTIDE SEQUENCE [LARGE SCALE GENOMIC DNA]</scope>
</reference>
<dbReference type="AlphaFoldDB" id="A0ABD3BFE5"/>
<feature type="region of interest" description="Disordered" evidence="1">
    <location>
        <begin position="75"/>
        <end position="99"/>
    </location>
</feature>
<organism evidence="2 3">
    <name type="scientific">Castilleja foliolosa</name>
    <dbReference type="NCBI Taxonomy" id="1961234"/>
    <lineage>
        <taxon>Eukaryota</taxon>
        <taxon>Viridiplantae</taxon>
        <taxon>Streptophyta</taxon>
        <taxon>Embryophyta</taxon>
        <taxon>Tracheophyta</taxon>
        <taxon>Spermatophyta</taxon>
        <taxon>Magnoliopsida</taxon>
        <taxon>eudicotyledons</taxon>
        <taxon>Gunneridae</taxon>
        <taxon>Pentapetalae</taxon>
        <taxon>asterids</taxon>
        <taxon>lamiids</taxon>
        <taxon>Lamiales</taxon>
        <taxon>Orobanchaceae</taxon>
        <taxon>Pedicularideae</taxon>
        <taxon>Castillejinae</taxon>
        <taxon>Castilleja</taxon>
    </lineage>
</organism>
<dbReference type="Proteomes" id="UP001632038">
    <property type="component" value="Unassembled WGS sequence"/>
</dbReference>